<protein>
    <submittedName>
        <fullName evidence="2">Uncharacterized protein</fullName>
    </submittedName>
</protein>
<feature type="region of interest" description="Disordered" evidence="1">
    <location>
        <begin position="1"/>
        <end position="61"/>
    </location>
</feature>
<comment type="caution">
    <text evidence="2">The sequence shown here is derived from an EMBL/GenBank/DDBJ whole genome shotgun (WGS) entry which is preliminary data.</text>
</comment>
<dbReference type="Proteomes" id="UP000639772">
    <property type="component" value="Unassembled WGS sequence"/>
</dbReference>
<proteinExistence type="predicted"/>
<sequence length="61" mass="6971">MRRLDKDSVDELQAIRDGKIPSSKEEGGDEIPTRKFEDDRRRDIDKQSGLAARSKQANKRG</sequence>
<evidence type="ECO:0000313" key="2">
    <source>
        <dbReference type="EMBL" id="KAG0472118.1"/>
    </source>
</evidence>
<organism evidence="2 3">
    <name type="scientific">Vanilla planifolia</name>
    <name type="common">Vanilla</name>
    <dbReference type="NCBI Taxonomy" id="51239"/>
    <lineage>
        <taxon>Eukaryota</taxon>
        <taxon>Viridiplantae</taxon>
        <taxon>Streptophyta</taxon>
        <taxon>Embryophyta</taxon>
        <taxon>Tracheophyta</taxon>
        <taxon>Spermatophyta</taxon>
        <taxon>Magnoliopsida</taxon>
        <taxon>Liliopsida</taxon>
        <taxon>Asparagales</taxon>
        <taxon>Orchidaceae</taxon>
        <taxon>Vanilloideae</taxon>
        <taxon>Vanilleae</taxon>
        <taxon>Vanilla</taxon>
    </lineage>
</organism>
<reference evidence="2 3" key="1">
    <citation type="journal article" date="2020" name="Nat. Food">
        <title>A phased Vanilla planifolia genome enables genetic improvement of flavour and production.</title>
        <authorList>
            <person name="Hasing T."/>
            <person name="Tang H."/>
            <person name="Brym M."/>
            <person name="Khazi F."/>
            <person name="Huang T."/>
            <person name="Chambers A.H."/>
        </authorList>
    </citation>
    <scope>NUCLEOTIDE SEQUENCE [LARGE SCALE GENOMIC DNA]</scope>
    <source>
        <tissue evidence="2">Leaf</tissue>
    </source>
</reference>
<evidence type="ECO:0000313" key="3">
    <source>
        <dbReference type="Proteomes" id="UP000639772"/>
    </source>
</evidence>
<feature type="compositionally biased region" description="Basic and acidic residues" evidence="1">
    <location>
        <begin position="1"/>
        <end position="46"/>
    </location>
</feature>
<evidence type="ECO:0000256" key="1">
    <source>
        <dbReference type="SAM" id="MobiDB-lite"/>
    </source>
</evidence>
<dbReference type="EMBL" id="JADCNM010000008">
    <property type="protein sequence ID" value="KAG0472118.1"/>
    <property type="molecule type" value="Genomic_DNA"/>
</dbReference>
<accession>A0A835USA3</accession>
<dbReference type="AlphaFoldDB" id="A0A835USA3"/>
<gene>
    <name evidence="2" type="ORF">HPP92_016664</name>
</gene>
<name>A0A835USA3_VANPL</name>